<sequence>MLLSCSISLLASFIVSWTHYGALQEATSDADVDQIVESLKAEWTNVGRCLFALAAMNMSLFTIDAQSVFEVDEFAQKAIATSTAATGLGILCHAWFLAQFCRLARSDFINRARSIYGSDLLFSLSAKLPWLTALVSLASLMAFGGRIACNVLPMLAIALGLILLALVIGIGYLVNGVTILGSFISRGASAMGHMLEARRAAEDRERRGITAPV</sequence>
<feature type="chain" id="PRO_5042219746" evidence="2">
    <location>
        <begin position="19"/>
        <end position="213"/>
    </location>
</feature>
<keyword evidence="4" id="KW-1185">Reference proteome</keyword>
<feature type="transmembrane region" description="Helical" evidence="1">
    <location>
        <begin position="78"/>
        <end position="98"/>
    </location>
</feature>
<reference evidence="3" key="1">
    <citation type="submission" date="2023-03" db="EMBL/GenBank/DDBJ databases">
        <title>Massive genome expansion in bonnet fungi (Mycena s.s.) driven by repeated elements and novel gene families across ecological guilds.</title>
        <authorList>
            <consortium name="Lawrence Berkeley National Laboratory"/>
            <person name="Harder C.B."/>
            <person name="Miyauchi S."/>
            <person name="Viragh M."/>
            <person name="Kuo A."/>
            <person name="Thoen E."/>
            <person name="Andreopoulos B."/>
            <person name="Lu D."/>
            <person name="Skrede I."/>
            <person name="Drula E."/>
            <person name="Henrissat B."/>
            <person name="Morin E."/>
            <person name="Kohler A."/>
            <person name="Barry K."/>
            <person name="LaButti K."/>
            <person name="Morin E."/>
            <person name="Salamov A."/>
            <person name="Lipzen A."/>
            <person name="Mereny Z."/>
            <person name="Hegedus B."/>
            <person name="Baldrian P."/>
            <person name="Stursova M."/>
            <person name="Weitz H."/>
            <person name="Taylor A."/>
            <person name="Grigoriev I.V."/>
            <person name="Nagy L.G."/>
            <person name="Martin F."/>
            <person name="Kauserud H."/>
        </authorList>
    </citation>
    <scope>NUCLEOTIDE SEQUENCE</scope>
    <source>
        <strain evidence="3">9144</strain>
    </source>
</reference>
<dbReference type="EMBL" id="JARJCW010000015">
    <property type="protein sequence ID" value="KAJ7216425.1"/>
    <property type="molecule type" value="Genomic_DNA"/>
</dbReference>
<evidence type="ECO:0000313" key="4">
    <source>
        <dbReference type="Proteomes" id="UP001219525"/>
    </source>
</evidence>
<feature type="transmembrane region" description="Helical" evidence="1">
    <location>
        <begin position="119"/>
        <end position="143"/>
    </location>
</feature>
<keyword evidence="1" id="KW-1133">Transmembrane helix</keyword>
<evidence type="ECO:0000313" key="3">
    <source>
        <dbReference type="EMBL" id="KAJ7216425.1"/>
    </source>
</evidence>
<evidence type="ECO:0000256" key="2">
    <source>
        <dbReference type="SAM" id="SignalP"/>
    </source>
</evidence>
<protein>
    <submittedName>
        <fullName evidence="3">Uncharacterized protein</fullName>
    </submittedName>
</protein>
<keyword evidence="1" id="KW-0812">Transmembrane</keyword>
<feature type="transmembrane region" description="Helical" evidence="1">
    <location>
        <begin position="155"/>
        <end position="184"/>
    </location>
</feature>
<evidence type="ECO:0000256" key="1">
    <source>
        <dbReference type="SAM" id="Phobius"/>
    </source>
</evidence>
<name>A0AAD6VMS9_9AGAR</name>
<dbReference type="Proteomes" id="UP001219525">
    <property type="component" value="Unassembled WGS sequence"/>
</dbReference>
<accession>A0AAD6VMS9</accession>
<comment type="caution">
    <text evidence="3">The sequence shown here is derived from an EMBL/GenBank/DDBJ whole genome shotgun (WGS) entry which is preliminary data.</text>
</comment>
<dbReference type="AlphaFoldDB" id="A0AAD6VMS9"/>
<organism evidence="3 4">
    <name type="scientific">Mycena pura</name>
    <dbReference type="NCBI Taxonomy" id="153505"/>
    <lineage>
        <taxon>Eukaryota</taxon>
        <taxon>Fungi</taxon>
        <taxon>Dikarya</taxon>
        <taxon>Basidiomycota</taxon>
        <taxon>Agaricomycotina</taxon>
        <taxon>Agaricomycetes</taxon>
        <taxon>Agaricomycetidae</taxon>
        <taxon>Agaricales</taxon>
        <taxon>Marasmiineae</taxon>
        <taxon>Mycenaceae</taxon>
        <taxon>Mycena</taxon>
    </lineage>
</organism>
<gene>
    <name evidence="3" type="ORF">GGX14DRAFT_696272</name>
</gene>
<proteinExistence type="predicted"/>
<keyword evidence="1" id="KW-0472">Membrane</keyword>
<keyword evidence="2" id="KW-0732">Signal</keyword>
<feature type="signal peptide" evidence="2">
    <location>
        <begin position="1"/>
        <end position="18"/>
    </location>
</feature>